<name>A0AAV5KR70_9ROSI</name>
<reference evidence="1 2" key="1">
    <citation type="journal article" date="2021" name="Commun. Biol.">
        <title>The genome of Shorea leprosula (Dipterocarpaceae) highlights the ecological relevance of drought in aseasonal tropical rainforests.</title>
        <authorList>
            <person name="Ng K.K.S."/>
            <person name="Kobayashi M.J."/>
            <person name="Fawcett J.A."/>
            <person name="Hatakeyama M."/>
            <person name="Paape T."/>
            <person name="Ng C.H."/>
            <person name="Ang C.C."/>
            <person name="Tnah L.H."/>
            <person name="Lee C.T."/>
            <person name="Nishiyama T."/>
            <person name="Sese J."/>
            <person name="O'Brien M.J."/>
            <person name="Copetti D."/>
            <person name="Mohd Noor M.I."/>
            <person name="Ong R.C."/>
            <person name="Putra M."/>
            <person name="Sireger I.Z."/>
            <person name="Indrioko S."/>
            <person name="Kosugi Y."/>
            <person name="Izuno A."/>
            <person name="Isagi Y."/>
            <person name="Lee S.L."/>
            <person name="Shimizu K.K."/>
        </authorList>
    </citation>
    <scope>NUCLEOTIDE SEQUENCE [LARGE SCALE GENOMIC DNA]</scope>
    <source>
        <strain evidence="1">214</strain>
    </source>
</reference>
<organism evidence="1 2">
    <name type="scientific">Rubroshorea leprosula</name>
    <dbReference type="NCBI Taxonomy" id="152421"/>
    <lineage>
        <taxon>Eukaryota</taxon>
        <taxon>Viridiplantae</taxon>
        <taxon>Streptophyta</taxon>
        <taxon>Embryophyta</taxon>
        <taxon>Tracheophyta</taxon>
        <taxon>Spermatophyta</taxon>
        <taxon>Magnoliopsida</taxon>
        <taxon>eudicotyledons</taxon>
        <taxon>Gunneridae</taxon>
        <taxon>Pentapetalae</taxon>
        <taxon>rosids</taxon>
        <taxon>malvids</taxon>
        <taxon>Malvales</taxon>
        <taxon>Dipterocarpaceae</taxon>
        <taxon>Rubroshorea</taxon>
    </lineage>
</organism>
<evidence type="ECO:0000313" key="1">
    <source>
        <dbReference type="EMBL" id="GKV27092.1"/>
    </source>
</evidence>
<evidence type="ECO:0000313" key="2">
    <source>
        <dbReference type="Proteomes" id="UP001054252"/>
    </source>
</evidence>
<comment type="caution">
    <text evidence="1">The sequence shown here is derived from an EMBL/GenBank/DDBJ whole genome shotgun (WGS) entry which is preliminary data.</text>
</comment>
<keyword evidence="2" id="KW-1185">Reference proteome</keyword>
<dbReference type="EMBL" id="BPVZ01000074">
    <property type="protein sequence ID" value="GKV27092.1"/>
    <property type="molecule type" value="Genomic_DNA"/>
</dbReference>
<sequence length="87" mass="9972">MGKKKEIDTGFERIREMQPGELEGVNKEATWFQQAPKARTSFRAKPKRTSWIMSIVKLDIFSGFRFRQLLAEPDDREEISAGAGNIV</sequence>
<dbReference type="Proteomes" id="UP001054252">
    <property type="component" value="Unassembled WGS sequence"/>
</dbReference>
<proteinExistence type="predicted"/>
<dbReference type="AlphaFoldDB" id="A0AAV5KR70"/>
<protein>
    <submittedName>
        <fullName evidence="1">Uncharacterized protein</fullName>
    </submittedName>
</protein>
<accession>A0AAV5KR70</accession>
<gene>
    <name evidence="1" type="ORF">SLEP1_g36301</name>
</gene>